<sequence>MADKHDVGQTMAQSIAMAGKSVAEELRLCVEGNNSMWSKISTFLTNDTVGLFLLTALCMIALPWIWLQSIKLFLNILRTHDVKQGQQRLKQAIIRDRTLKDLIGQLEVEIHEQDSDDEDSEDETHEEDLEAEIHEEDSDEEDEEKKEKKQEKKKRKKGQESNHTNHADHYDSKTSSSGPGAPVLITVPISEGNENKFEQMTRKKLEADRFKGLGFHVFQSRAELSVEGMQRLHDLADEGTQSDNNFTVQLSRWRILARTAGGVKCLKLDDTHQVPVILHAAYAAGKLTIQGLNLKGAEIRAMTFNNCITIEDFTKEEVAGGLQIWTSIVQLPSNNINEGFVLATKSIQIEDLNDITICSLVVNIQDDTLRIVLRVGIPSIIGLIYMIIGLLCLKGWHITFLPWAFVWTLPLITMALTQILPQSAEKFIKRLCEQIGLTVRTLYFTTYGLFFKQDPILPPSKIIPQKRFLQQGNALDNENCIYQDREMNHMEQREQYEMMDNIGDNMGQLLQSPPKKAKAKDRNGGAEGKKKEMLKGDRNKKKDLSTDEEEPQCFAFEEYKDMYGRVMVKKHDYNVEVEAEIQESLPFKFIYGLKDKSLWFKRDYFEVYSPALLQVLQKLLPEKVQLLGCNMVKIHVSDMFHKRDMLKRTMLLGEDLSSIEGDTDKLKSHLKHMWQFLDTSNQEIIGRYEVMKTEGCVSWDMLWAFFPCGANVEYECGITGAKLCGKMDQHLKYVHPCGSPPQFLIGLKVWDYNCQTWQSYTTQESINQYDGGRKFTSLKTHPLQFKSDYGEAEKKFLENGALFGKLLMKTRNRLMHYKGLIFIGDKKEAIDGRVMIDLSSFAKMNSNYRMGTARPSSEILRTNQVETIDISTDDKRIYAPAIVYGFSFQKKLWGVFDIQGFEEVSFHQLAFDALVMDKTKKDIVYGLVEKYERNQDDDQSHTKEEEEQVDPIVGKGSGCIFLCYGPPGTGKTFTAESVSEKLKAPLWSLSVSELGTTPKTLEDKLVKILDVAASWGAILLLDEADIYMEKRTSIDLECNAMTGIFLRNLEYYRGVLFLTTNRVVAFDDAFCSRISMFLYYGKHSARDRQIIWRNLLEPLKLQDLPDHMFEKFASYDLNAREIRNVVQVARTLAKKKGKSLNGIYLTKSLETLANSIDELKRVTGESNPHTSMIESR</sequence>
<dbReference type="Proteomes" id="UP000822688">
    <property type="component" value="Chromosome 2"/>
</dbReference>
<feature type="compositionally biased region" description="Basic and acidic residues" evidence="1">
    <location>
        <begin position="158"/>
        <end position="172"/>
    </location>
</feature>
<feature type="compositionally biased region" description="Acidic residues" evidence="1">
    <location>
        <begin position="114"/>
        <end position="144"/>
    </location>
</feature>
<dbReference type="GO" id="GO:0005524">
    <property type="term" value="F:ATP binding"/>
    <property type="evidence" value="ECO:0007669"/>
    <property type="project" value="InterPro"/>
</dbReference>
<comment type="caution">
    <text evidence="5">The sequence shown here is derived from an EMBL/GenBank/DDBJ whole genome shotgun (WGS) entry which is preliminary data.</text>
</comment>
<evidence type="ECO:0000259" key="3">
    <source>
        <dbReference type="Pfam" id="PF00004"/>
    </source>
</evidence>
<dbReference type="InterPro" id="IPR027417">
    <property type="entry name" value="P-loop_NTPase"/>
</dbReference>
<dbReference type="EMBL" id="CM026422">
    <property type="protein sequence ID" value="KAG0586926.1"/>
    <property type="molecule type" value="Genomic_DNA"/>
</dbReference>
<protein>
    <recommendedName>
        <fullName evidence="7">AAA+ ATPase domain-containing protein</fullName>
    </recommendedName>
</protein>
<name>A0A8T0IVS6_CERPU</name>
<evidence type="ECO:0000259" key="4">
    <source>
        <dbReference type="Pfam" id="PF22942"/>
    </source>
</evidence>
<dbReference type="GO" id="GO:0016887">
    <property type="term" value="F:ATP hydrolysis activity"/>
    <property type="evidence" value="ECO:0007669"/>
    <property type="project" value="InterPro"/>
</dbReference>
<feature type="transmembrane region" description="Helical" evidence="2">
    <location>
        <begin position="49"/>
        <end position="67"/>
    </location>
</feature>
<feature type="compositionally biased region" description="Basic and acidic residues" evidence="1">
    <location>
        <begin position="520"/>
        <end position="545"/>
    </location>
</feature>
<keyword evidence="2" id="KW-0812">Transmembrane</keyword>
<dbReference type="InterPro" id="IPR003959">
    <property type="entry name" value="ATPase_AAA_core"/>
</dbReference>
<dbReference type="PANTHER" id="PTHR46411">
    <property type="entry name" value="FAMILY ATPASE, PUTATIVE-RELATED"/>
    <property type="match status" value="1"/>
</dbReference>
<dbReference type="InterPro" id="IPR054289">
    <property type="entry name" value="DUF7025"/>
</dbReference>
<evidence type="ECO:0000256" key="1">
    <source>
        <dbReference type="SAM" id="MobiDB-lite"/>
    </source>
</evidence>
<evidence type="ECO:0008006" key="7">
    <source>
        <dbReference type="Google" id="ProtNLM"/>
    </source>
</evidence>
<evidence type="ECO:0000256" key="2">
    <source>
        <dbReference type="SAM" id="Phobius"/>
    </source>
</evidence>
<feature type="domain" description="DUF7025" evidence="4">
    <location>
        <begin position="690"/>
        <end position="786"/>
    </location>
</feature>
<feature type="region of interest" description="Disordered" evidence="1">
    <location>
        <begin position="507"/>
        <end position="547"/>
    </location>
</feature>
<reference evidence="5" key="1">
    <citation type="submission" date="2020-06" db="EMBL/GenBank/DDBJ databases">
        <title>WGS assembly of Ceratodon purpureus strain R40.</title>
        <authorList>
            <person name="Carey S.B."/>
            <person name="Jenkins J."/>
            <person name="Shu S."/>
            <person name="Lovell J.T."/>
            <person name="Sreedasyam A."/>
            <person name="Maumus F."/>
            <person name="Tiley G.P."/>
            <person name="Fernandez-Pozo N."/>
            <person name="Barry K."/>
            <person name="Chen C."/>
            <person name="Wang M."/>
            <person name="Lipzen A."/>
            <person name="Daum C."/>
            <person name="Saski C.A."/>
            <person name="Payton A.C."/>
            <person name="Mcbreen J.C."/>
            <person name="Conrad R.E."/>
            <person name="Kollar L.M."/>
            <person name="Olsson S."/>
            <person name="Huttunen S."/>
            <person name="Landis J.B."/>
            <person name="Wickett N.J."/>
            <person name="Johnson M.G."/>
            <person name="Rensing S.A."/>
            <person name="Grimwood J."/>
            <person name="Schmutz J."/>
            <person name="Mcdaniel S.F."/>
        </authorList>
    </citation>
    <scope>NUCLEOTIDE SEQUENCE</scope>
    <source>
        <strain evidence="5">R40</strain>
    </source>
</reference>
<keyword evidence="6" id="KW-1185">Reference proteome</keyword>
<evidence type="ECO:0000313" key="5">
    <source>
        <dbReference type="EMBL" id="KAG0586926.1"/>
    </source>
</evidence>
<gene>
    <name evidence="5" type="ORF">KC19_2G128000</name>
</gene>
<keyword evidence="2" id="KW-0472">Membrane</keyword>
<proteinExistence type="predicted"/>
<dbReference type="SUPFAM" id="SSF52540">
    <property type="entry name" value="P-loop containing nucleoside triphosphate hydrolases"/>
    <property type="match status" value="1"/>
</dbReference>
<feature type="transmembrane region" description="Helical" evidence="2">
    <location>
        <begin position="400"/>
        <end position="420"/>
    </location>
</feature>
<dbReference type="Pfam" id="PF00004">
    <property type="entry name" value="AAA"/>
    <property type="match status" value="1"/>
</dbReference>
<evidence type="ECO:0000313" key="6">
    <source>
        <dbReference type="Proteomes" id="UP000822688"/>
    </source>
</evidence>
<keyword evidence="2" id="KW-1133">Transmembrane helix</keyword>
<dbReference type="AlphaFoldDB" id="A0A8T0IVS6"/>
<dbReference type="Gene3D" id="3.40.50.300">
    <property type="entry name" value="P-loop containing nucleotide triphosphate hydrolases"/>
    <property type="match status" value="1"/>
</dbReference>
<feature type="domain" description="ATPase AAA-type core" evidence="3">
    <location>
        <begin position="962"/>
        <end position="1079"/>
    </location>
</feature>
<dbReference type="Pfam" id="PF22942">
    <property type="entry name" value="DUF7025"/>
    <property type="match status" value="1"/>
</dbReference>
<feature type="region of interest" description="Disordered" evidence="1">
    <location>
        <begin position="109"/>
        <end position="189"/>
    </location>
</feature>
<accession>A0A8T0IVS6</accession>
<organism evidence="5 6">
    <name type="scientific">Ceratodon purpureus</name>
    <name type="common">Fire moss</name>
    <name type="synonym">Dicranum purpureum</name>
    <dbReference type="NCBI Taxonomy" id="3225"/>
    <lineage>
        <taxon>Eukaryota</taxon>
        <taxon>Viridiplantae</taxon>
        <taxon>Streptophyta</taxon>
        <taxon>Embryophyta</taxon>
        <taxon>Bryophyta</taxon>
        <taxon>Bryophytina</taxon>
        <taxon>Bryopsida</taxon>
        <taxon>Dicranidae</taxon>
        <taxon>Pseudoditrichales</taxon>
        <taxon>Ditrichaceae</taxon>
        <taxon>Ceratodon</taxon>
    </lineage>
</organism>
<dbReference type="PANTHER" id="PTHR46411:SF3">
    <property type="entry name" value="AAA+ ATPASE DOMAIN-CONTAINING PROTEIN"/>
    <property type="match status" value="1"/>
</dbReference>
<feature type="transmembrane region" description="Helical" evidence="2">
    <location>
        <begin position="371"/>
        <end position="393"/>
    </location>
</feature>